<reference evidence="3" key="1">
    <citation type="journal article" date="2019" name="Int. J. Syst. Evol. Microbiol.">
        <title>The Global Catalogue of Microorganisms (GCM) 10K type strain sequencing project: providing services to taxonomists for standard genome sequencing and annotation.</title>
        <authorList>
            <consortium name="The Broad Institute Genomics Platform"/>
            <consortium name="The Broad Institute Genome Sequencing Center for Infectious Disease"/>
            <person name="Wu L."/>
            <person name="Ma J."/>
        </authorList>
    </citation>
    <scope>NUCLEOTIDE SEQUENCE [LARGE SCALE GENOMIC DNA]</scope>
    <source>
        <strain evidence="3">KACC 11299</strain>
    </source>
</reference>
<dbReference type="Proteomes" id="UP001596071">
    <property type="component" value="Unassembled WGS sequence"/>
</dbReference>
<organism evidence="2 3">
    <name type="scientific">Sporosarcina koreensis</name>
    <dbReference type="NCBI Taxonomy" id="334735"/>
    <lineage>
        <taxon>Bacteria</taxon>
        <taxon>Bacillati</taxon>
        <taxon>Bacillota</taxon>
        <taxon>Bacilli</taxon>
        <taxon>Bacillales</taxon>
        <taxon>Caryophanaceae</taxon>
        <taxon>Sporosarcina</taxon>
    </lineage>
</organism>
<evidence type="ECO:0000313" key="2">
    <source>
        <dbReference type="EMBL" id="MFC5602028.1"/>
    </source>
</evidence>
<evidence type="ECO:0000313" key="3">
    <source>
        <dbReference type="Proteomes" id="UP001596071"/>
    </source>
</evidence>
<dbReference type="InterPro" id="IPR010499">
    <property type="entry name" value="AraC_E-bd"/>
</dbReference>
<dbReference type="InterPro" id="IPR029442">
    <property type="entry name" value="GyrI-like"/>
</dbReference>
<dbReference type="SUPFAM" id="SSF55136">
    <property type="entry name" value="Probable bacterial effector-binding domain"/>
    <property type="match status" value="1"/>
</dbReference>
<dbReference type="SMART" id="SM00871">
    <property type="entry name" value="AraC_E_bind"/>
    <property type="match status" value="1"/>
</dbReference>
<evidence type="ECO:0000259" key="1">
    <source>
        <dbReference type="SMART" id="SM00871"/>
    </source>
</evidence>
<dbReference type="Gene3D" id="3.20.80.10">
    <property type="entry name" value="Regulatory factor, effector binding domain"/>
    <property type="match status" value="1"/>
</dbReference>
<sequence length="139" mass="15486">METRIEHVEQFTVKGYEMNGPVTDIPKLWDELNRIIEEKGAKPEESFGITLGMGNGTFHYLAGIKSEVAEEFTDTKELLIPSGKFIVAKVEGGVDAIPAAFDALLRNPDVKLRHSYGFERYIHPAGSTGFETEVWVAIE</sequence>
<gene>
    <name evidence="2" type="ORF">ACFPTP_01950</name>
</gene>
<accession>A0ABW0TUG9</accession>
<dbReference type="RefSeq" id="WP_381441711.1">
    <property type="nucleotide sequence ID" value="NZ_JBHSNP010000002.1"/>
</dbReference>
<protein>
    <submittedName>
        <fullName evidence="2">GyrI-like domain-containing protein</fullName>
    </submittedName>
</protein>
<name>A0ABW0TUG9_9BACL</name>
<proteinExistence type="predicted"/>
<dbReference type="EMBL" id="JBHSNP010000002">
    <property type="protein sequence ID" value="MFC5602028.1"/>
    <property type="molecule type" value="Genomic_DNA"/>
</dbReference>
<dbReference type="Pfam" id="PF06445">
    <property type="entry name" value="GyrI-like"/>
    <property type="match status" value="1"/>
</dbReference>
<feature type="domain" description="AraC effector-binding" evidence="1">
    <location>
        <begin position="1"/>
        <end position="139"/>
    </location>
</feature>
<comment type="caution">
    <text evidence="2">The sequence shown here is derived from an EMBL/GenBank/DDBJ whole genome shotgun (WGS) entry which is preliminary data.</text>
</comment>
<keyword evidence="3" id="KW-1185">Reference proteome</keyword>
<dbReference type="InterPro" id="IPR011256">
    <property type="entry name" value="Reg_factor_effector_dom_sf"/>
</dbReference>